<dbReference type="Pfam" id="PF06794">
    <property type="entry name" value="UPF0270"/>
    <property type="match status" value="1"/>
</dbReference>
<reference evidence="3" key="1">
    <citation type="submission" date="2017-08" db="EMBL/GenBank/DDBJ databases">
        <title>A dynamic microbial community with high functional redundancy inhabits the cold, oxic subseafloor aquifer.</title>
        <authorList>
            <person name="Tully B.J."/>
            <person name="Wheat C.G."/>
            <person name="Glazer B.T."/>
            <person name="Huber J.A."/>
        </authorList>
    </citation>
    <scope>NUCLEOTIDE SEQUENCE [LARGE SCALE GENOMIC DNA]</scope>
</reference>
<dbReference type="EMBL" id="NVVJ01000002">
    <property type="protein sequence ID" value="PCJ28448.1"/>
    <property type="molecule type" value="Genomic_DNA"/>
</dbReference>
<name>A0A2A5BBB9_9GAMM</name>
<dbReference type="Gene3D" id="1.10.10.610">
    <property type="entry name" value="YehU-like"/>
    <property type="match status" value="1"/>
</dbReference>
<dbReference type="InterPro" id="IPR010648">
    <property type="entry name" value="UPF0270"/>
</dbReference>
<evidence type="ECO:0000313" key="2">
    <source>
        <dbReference type="EMBL" id="PCJ28448.1"/>
    </source>
</evidence>
<comment type="caution">
    <text evidence="2">The sequence shown here is derived from an EMBL/GenBank/DDBJ whole genome shotgun (WGS) entry which is preliminary data.</text>
</comment>
<dbReference type="Proteomes" id="UP000218327">
    <property type="component" value="Unassembled WGS sequence"/>
</dbReference>
<gene>
    <name evidence="2" type="ORF">COA96_00975</name>
</gene>
<proteinExistence type="inferred from homology"/>
<dbReference type="SUPFAM" id="SSF118001">
    <property type="entry name" value="YehU-like"/>
    <property type="match status" value="1"/>
</dbReference>
<dbReference type="AlphaFoldDB" id="A0A2A5BBB9"/>
<evidence type="ECO:0008006" key="4">
    <source>
        <dbReference type="Google" id="ProtNLM"/>
    </source>
</evidence>
<comment type="similarity">
    <text evidence="1">Belongs to the UPF0270 family.</text>
</comment>
<dbReference type="InterPro" id="IPR036685">
    <property type="entry name" value="YehU-like_sf"/>
</dbReference>
<dbReference type="PIRSF" id="PIRSF006169">
    <property type="entry name" value="UCP006169"/>
    <property type="match status" value="1"/>
</dbReference>
<sequence>MEIPFTEISTDALDAIIEEFITREGTDYGEQEYSLVQKTEQVKMQLKRGEIVINYDSETQTCHLHAKSS</sequence>
<protein>
    <recommendedName>
        <fullName evidence="4">Cytoplasmic protein</fullName>
    </recommendedName>
</protein>
<evidence type="ECO:0000313" key="3">
    <source>
        <dbReference type="Proteomes" id="UP000218327"/>
    </source>
</evidence>
<organism evidence="2 3">
    <name type="scientific">SAR86 cluster bacterium</name>
    <dbReference type="NCBI Taxonomy" id="2030880"/>
    <lineage>
        <taxon>Bacteria</taxon>
        <taxon>Pseudomonadati</taxon>
        <taxon>Pseudomonadota</taxon>
        <taxon>Gammaproteobacteria</taxon>
        <taxon>SAR86 cluster</taxon>
    </lineage>
</organism>
<accession>A0A2A5BBB9</accession>
<evidence type="ECO:0000256" key="1">
    <source>
        <dbReference type="ARBA" id="ARBA00006450"/>
    </source>
</evidence>